<feature type="non-terminal residue" evidence="1">
    <location>
        <position position="1"/>
    </location>
</feature>
<keyword evidence="2" id="KW-1185">Reference proteome</keyword>
<gene>
    <name evidence="1" type="ORF">BGZ96_006085</name>
</gene>
<organism evidence="1 2">
    <name type="scientific">Linnemannia gamsii</name>
    <dbReference type="NCBI Taxonomy" id="64522"/>
    <lineage>
        <taxon>Eukaryota</taxon>
        <taxon>Fungi</taxon>
        <taxon>Fungi incertae sedis</taxon>
        <taxon>Mucoromycota</taxon>
        <taxon>Mortierellomycotina</taxon>
        <taxon>Mortierellomycetes</taxon>
        <taxon>Mortierellales</taxon>
        <taxon>Mortierellaceae</taxon>
        <taxon>Linnemannia</taxon>
    </lineage>
</organism>
<comment type="caution">
    <text evidence="1">The sequence shown here is derived from an EMBL/GenBank/DDBJ whole genome shotgun (WGS) entry which is preliminary data.</text>
</comment>
<name>A0ABQ7JHJ9_9FUNG</name>
<feature type="non-terminal residue" evidence="1">
    <location>
        <position position="251"/>
    </location>
</feature>
<sequence>NPFLLTLCLEALPNVVHGNSDLARLRITRVQLYDTFVQHWLGVNKRRLQDNKLDRGNQLAFDELLEDGFESNGILFQQDLAAAIFQEQDGIPIVSYTQMRDGTSWKAKFFGTNPNISLIRSASLLSRVGTQHRFVHRSILEYFFSCTIYGPAGSNSDIAPPPHFDSANISNHPLSQRNLVAEPSIVQFLAERVQLDPEFKPQLLAFIEQSKTDDHAACSAANALTILVKAGMSFIGSDLRGAQVPGADLSD</sequence>
<evidence type="ECO:0000313" key="2">
    <source>
        <dbReference type="Proteomes" id="UP001194696"/>
    </source>
</evidence>
<dbReference type="EMBL" id="JAAAIM010002920">
    <property type="protein sequence ID" value="KAG0270974.1"/>
    <property type="molecule type" value="Genomic_DNA"/>
</dbReference>
<accession>A0ABQ7JHJ9</accession>
<protein>
    <submittedName>
        <fullName evidence="1">Uncharacterized protein</fullName>
    </submittedName>
</protein>
<evidence type="ECO:0000313" key="1">
    <source>
        <dbReference type="EMBL" id="KAG0270974.1"/>
    </source>
</evidence>
<proteinExistence type="predicted"/>
<dbReference type="Proteomes" id="UP001194696">
    <property type="component" value="Unassembled WGS sequence"/>
</dbReference>
<reference evidence="1 2" key="1">
    <citation type="journal article" date="2020" name="Fungal Divers.">
        <title>Resolving the Mortierellaceae phylogeny through synthesis of multi-gene phylogenetics and phylogenomics.</title>
        <authorList>
            <person name="Vandepol N."/>
            <person name="Liber J."/>
            <person name="Desiro A."/>
            <person name="Na H."/>
            <person name="Kennedy M."/>
            <person name="Barry K."/>
            <person name="Grigoriev I.V."/>
            <person name="Miller A.N."/>
            <person name="O'Donnell K."/>
            <person name="Stajich J.E."/>
            <person name="Bonito G."/>
        </authorList>
    </citation>
    <scope>NUCLEOTIDE SEQUENCE [LARGE SCALE GENOMIC DNA]</scope>
    <source>
        <strain evidence="1 2">AD045</strain>
    </source>
</reference>